<feature type="compositionally biased region" description="Low complexity" evidence="1">
    <location>
        <begin position="394"/>
        <end position="414"/>
    </location>
</feature>
<evidence type="ECO:0000313" key="4">
    <source>
        <dbReference type="Proteomes" id="UP000076842"/>
    </source>
</evidence>
<keyword evidence="2" id="KW-0472">Membrane</keyword>
<dbReference type="Proteomes" id="UP000076842">
    <property type="component" value="Unassembled WGS sequence"/>
</dbReference>
<evidence type="ECO:0000256" key="2">
    <source>
        <dbReference type="SAM" id="Phobius"/>
    </source>
</evidence>
<feature type="region of interest" description="Disordered" evidence="1">
    <location>
        <begin position="394"/>
        <end position="431"/>
    </location>
</feature>
<evidence type="ECO:0000313" key="3">
    <source>
        <dbReference type="EMBL" id="KZT57687.1"/>
    </source>
</evidence>
<gene>
    <name evidence="3" type="ORF">CALCODRAFT_495930</name>
</gene>
<dbReference type="Gene3D" id="2.60.120.260">
    <property type="entry name" value="Galactose-binding domain-like"/>
    <property type="match status" value="1"/>
</dbReference>
<dbReference type="OrthoDB" id="2576334at2759"/>
<dbReference type="AlphaFoldDB" id="A0A165G7A3"/>
<protein>
    <recommendedName>
        <fullName evidence="5">Transmembrane protein</fullName>
    </recommendedName>
</protein>
<dbReference type="STRING" id="1353952.A0A165G7A3"/>
<evidence type="ECO:0000256" key="1">
    <source>
        <dbReference type="SAM" id="MobiDB-lite"/>
    </source>
</evidence>
<keyword evidence="2" id="KW-0812">Transmembrane</keyword>
<feature type="transmembrane region" description="Helical" evidence="2">
    <location>
        <begin position="330"/>
        <end position="353"/>
    </location>
</feature>
<organism evidence="3 4">
    <name type="scientific">Calocera cornea HHB12733</name>
    <dbReference type="NCBI Taxonomy" id="1353952"/>
    <lineage>
        <taxon>Eukaryota</taxon>
        <taxon>Fungi</taxon>
        <taxon>Dikarya</taxon>
        <taxon>Basidiomycota</taxon>
        <taxon>Agaricomycotina</taxon>
        <taxon>Dacrymycetes</taxon>
        <taxon>Dacrymycetales</taxon>
        <taxon>Dacrymycetaceae</taxon>
        <taxon>Calocera</taxon>
    </lineage>
</organism>
<name>A0A165G7A3_9BASI</name>
<dbReference type="EMBL" id="KV423960">
    <property type="protein sequence ID" value="KZT57687.1"/>
    <property type="molecule type" value="Genomic_DNA"/>
</dbReference>
<keyword evidence="2" id="KW-1133">Transmembrane helix</keyword>
<evidence type="ECO:0008006" key="5">
    <source>
        <dbReference type="Google" id="ProtNLM"/>
    </source>
</evidence>
<keyword evidence="4" id="KW-1185">Reference proteome</keyword>
<accession>A0A165G7A3</accession>
<dbReference type="InParanoid" id="A0A165G7A3"/>
<sequence length="522" mass="55885">MSLTFQPYNLTLPSFSPVFTYLPFRDGAVSQGWNSSYTDYTVTSAILNEAQEATGYMRGVGTAYRTTAFDGASVILNFTGSAIYFCFSTEAQYTFTLDGQTVTTTGHIPDDACAGYGSHVQQMSVATGLQQNATHSATLQGSGALSFFGATVTMNAGQPGPKKTHIIDTTDPGWSWEGIWVVETDDTYMWNGVYRSGGIYSPSTVASYTFSGASAIILRGLSMFNYGPYTITLDGTETSGFNASDLWWRHSETVLYFASGLDPSVSHTVAVTNYDPNNPNPVPVGPAGAIQASVGTLTLIMDDTATRDAVLSASPVPAPSTSSGVSVSTIVAAVLGGLLLLMLGVNGFLIYAWRRLRMEMLSMRYDTNMAMEKDVLPPVPMPYALGAQQPSSVALLSAESSSQTSSAPTPHTSSYMVNVQPRPEKRAPRTVTNRNSVELRAMLPNDDVGQVGNENLQRAATGSGTVYPRSQSDTRSVGSTPALGELVTGLSALLNTHLHQEYVQRENQHSAGMDIPPEYRND</sequence>
<reference evidence="3 4" key="1">
    <citation type="journal article" date="2016" name="Mol. Biol. Evol.">
        <title>Comparative Genomics of Early-Diverging Mushroom-Forming Fungi Provides Insights into the Origins of Lignocellulose Decay Capabilities.</title>
        <authorList>
            <person name="Nagy L.G."/>
            <person name="Riley R."/>
            <person name="Tritt A."/>
            <person name="Adam C."/>
            <person name="Daum C."/>
            <person name="Floudas D."/>
            <person name="Sun H."/>
            <person name="Yadav J.S."/>
            <person name="Pangilinan J."/>
            <person name="Larsson K.H."/>
            <person name="Matsuura K."/>
            <person name="Barry K."/>
            <person name="Labutti K."/>
            <person name="Kuo R."/>
            <person name="Ohm R.A."/>
            <person name="Bhattacharya S.S."/>
            <person name="Shirouzu T."/>
            <person name="Yoshinaga Y."/>
            <person name="Martin F.M."/>
            <person name="Grigoriev I.V."/>
            <person name="Hibbett D.S."/>
        </authorList>
    </citation>
    <scope>NUCLEOTIDE SEQUENCE [LARGE SCALE GENOMIC DNA]</scope>
    <source>
        <strain evidence="3 4">HHB12733</strain>
    </source>
</reference>
<proteinExistence type="predicted"/>